<dbReference type="InterPro" id="IPR029044">
    <property type="entry name" value="Nucleotide-diphossugar_trans"/>
</dbReference>
<feature type="transmembrane region" description="Helical" evidence="1">
    <location>
        <begin position="30"/>
        <end position="47"/>
    </location>
</feature>
<keyword evidence="1" id="KW-1133">Transmembrane helix</keyword>
<dbReference type="OMA" id="GHEASDF"/>
<comment type="caution">
    <text evidence="2">The sequence shown here is derived from an EMBL/GenBank/DDBJ whole genome shotgun (WGS) entry which is preliminary data.</text>
</comment>
<proteinExistence type="predicted"/>
<reference evidence="2 3" key="1">
    <citation type="submission" date="2016-07" db="EMBL/GenBank/DDBJ databases">
        <title>Pervasive Adenine N6-methylation of Active Genes in Fungi.</title>
        <authorList>
            <consortium name="DOE Joint Genome Institute"/>
            <person name="Mondo S.J."/>
            <person name="Dannebaum R.O."/>
            <person name="Kuo R.C."/>
            <person name="Labutti K."/>
            <person name="Haridas S."/>
            <person name="Kuo A."/>
            <person name="Salamov A."/>
            <person name="Ahrendt S.R."/>
            <person name="Lipzen A."/>
            <person name="Sullivan W."/>
            <person name="Andreopoulos W.B."/>
            <person name="Clum A."/>
            <person name="Lindquist E."/>
            <person name="Daum C."/>
            <person name="Ramamoorthy G.K."/>
            <person name="Gryganskyi A."/>
            <person name="Culley D."/>
            <person name="Magnuson J.K."/>
            <person name="James T.Y."/>
            <person name="O'Malley M.A."/>
            <person name="Stajich J.E."/>
            <person name="Spatafora J.W."/>
            <person name="Visel A."/>
            <person name="Grigoriev I.V."/>
        </authorList>
    </citation>
    <scope>NUCLEOTIDE SEQUENCE [LARGE SCALE GENOMIC DNA]</scope>
    <source>
        <strain evidence="2 3">NRRL 2496</strain>
    </source>
</reference>
<evidence type="ECO:0000313" key="3">
    <source>
        <dbReference type="Proteomes" id="UP000242180"/>
    </source>
</evidence>
<keyword evidence="1" id="KW-0812">Transmembrane</keyword>
<name>A0A1X2HQ90_SYNRA</name>
<protein>
    <submittedName>
        <fullName evidence="2">Uncharacterized protein</fullName>
    </submittedName>
</protein>
<evidence type="ECO:0000256" key="1">
    <source>
        <dbReference type="SAM" id="Phobius"/>
    </source>
</evidence>
<organism evidence="2 3">
    <name type="scientific">Syncephalastrum racemosum</name>
    <name type="common">Filamentous fungus</name>
    <dbReference type="NCBI Taxonomy" id="13706"/>
    <lineage>
        <taxon>Eukaryota</taxon>
        <taxon>Fungi</taxon>
        <taxon>Fungi incertae sedis</taxon>
        <taxon>Mucoromycota</taxon>
        <taxon>Mucoromycotina</taxon>
        <taxon>Mucoromycetes</taxon>
        <taxon>Mucorales</taxon>
        <taxon>Syncephalastraceae</taxon>
        <taxon>Syncephalastrum</taxon>
    </lineage>
</organism>
<keyword evidence="3" id="KW-1185">Reference proteome</keyword>
<dbReference type="AlphaFoldDB" id="A0A1X2HQ90"/>
<accession>A0A1X2HQ90</accession>
<dbReference type="Gene3D" id="3.90.550.10">
    <property type="entry name" value="Spore Coat Polysaccharide Biosynthesis Protein SpsA, Chain A"/>
    <property type="match status" value="1"/>
</dbReference>
<dbReference type="OrthoDB" id="2329609at2759"/>
<dbReference type="CDD" id="cd00761">
    <property type="entry name" value="Glyco_tranf_GTA_type"/>
    <property type="match status" value="1"/>
</dbReference>
<dbReference type="InParanoid" id="A0A1X2HQ90"/>
<dbReference type="EMBL" id="MCGN01000002">
    <property type="protein sequence ID" value="ORZ01565.1"/>
    <property type="molecule type" value="Genomic_DNA"/>
</dbReference>
<dbReference type="SUPFAM" id="SSF53448">
    <property type="entry name" value="Nucleotide-diphospho-sugar transferases"/>
    <property type="match status" value="1"/>
</dbReference>
<sequence length="420" mass="47782">MAARFTLASGITSRVDSFGAYLATFSKRSLSLLLLLTITIAVCFLYSSNSPNFLSTTPDGFRFAHNDTHLLSAGNFDCARCEKPQVSALTPRQVFDACLDPGVVPEYYLSVVVVARNDDYASNQHNRLQNAIDSTYLLAEKTKTLIELIIIEWNPPAGRRAVRDTYRYRRSAYLTYRIITVPRKIHDALHPQKTPTIGAYEYEGKNLGIRFARGEFIVCTNQDDIWSPNMHNAIVSRIWRKKMFYVQYQDSHTSRETLPGTIVDLPMFADDEQLYTACSPDAYPSHEFELPAPTKITTENFLTIGHEASDFTLAHRDTWKLVRGYREIGAKTWMDVELLLTAAWTFDIPVTYSRDSFACHQQHQTVFHEGTEADNRGLNVDRMMNKEEAHVNDADTWGLQNVSIWEHGLRCEVFRGGLGL</sequence>
<evidence type="ECO:0000313" key="2">
    <source>
        <dbReference type="EMBL" id="ORZ01565.1"/>
    </source>
</evidence>
<dbReference type="Proteomes" id="UP000242180">
    <property type="component" value="Unassembled WGS sequence"/>
</dbReference>
<gene>
    <name evidence="2" type="ORF">BCR43DRAFT_470314</name>
</gene>
<keyword evidence="1" id="KW-0472">Membrane</keyword>